<comment type="caution">
    <text evidence="1">The sequence shown here is derived from an EMBL/GenBank/DDBJ whole genome shotgun (WGS) entry which is preliminary data.</text>
</comment>
<dbReference type="EMBL" id="SZPQ01000001">
    <property type="protein sequence ID" value="TKI08634.1"/>
    <property type="molecule type" value="Genomic_DNA"/>
</dbReference>
<evidence type="ECO:0000313" key="1">
    <source>
        <dbReference type="EMBL" id="TKI08634.1"/>
    </source>
</evidence>
<keyword evidence="2" id="KW-1185">Reference proteome</keyword>
<accession>A0ABY2SRY3</accession>
<dbReference type="Proteomes" id="UP000305202">
    <property type="component" value="Unassembled WGS sequence"/>
</dbReference>
<dbReference type="RefSeq" id="WP_136987925.1">
    <property type="nucleotide sequence ID" value="NZ_SZPQ01000001.1"/>
</dbReference>
<gene>
    <name evidence="1" type="ORF">FCN80_00855</name>
</gene>
<evidence type="ECO:0000313" key="2">
    <source>
        <dbReference type="Proteomes" id="UP000305202"/>
    </source>
</evidence>
<sequence>MANIIISIKRRGNGFDVSCQVDIDDRDDTLANELAYRTSASVATHAMLKVNQMLNAKTEKEQKYVH</sequence>
<reference evidence="1 2" key="1">
    <citation type="submission" date="2019-04" db="EMBL/GenBank/DDBJ databases">
        <authorList>
            <person name="Li M."/>
            <person name="Gao C."/>
        </authorList>
    </citation>
    <scope>NUCLEOTIDE SEQUENCE [LARGE SCALE GENOMIC DNA]</scope>
    <source>
        <strain evidence="1 2">BGMRC 2031</strain>
    </source>
</reference>
<proteinExistence type="predicted"/>
<protein>
    <submittedName>
        <fullName evidence="1">Uncharacterized protein</fullName>
    </submittedName>
</protein>
<organism evidence="1 2">
    <name type="scientific">Martelella alba</name>
    <dbReference type="NCBI Taxonomy" id="2590451"/>
    <lineage>
        <taxon>Bacteria</taxon>
        <taxon>Pseudomonadati</taxon>
        <taxon>Pseudomonadota</taxon>
        <taxon>Alphaproteobacteria</taxon>
        <taxon>Hyphomicrobiales</taxon>
        <taxon>Aurantimonadaceae</taxon>
        <taxon>Martelella</taxon>
    </lineage>
</organism>
<name>A0ABY2SRY3_9HYPH</name>